<dbReference type="EMBL" id="BARW01014676">
    <property type="protein sequence ID" value="GAI78623.1"/>
    <property type="molecule type" value="Genomic_DNA"/>
</dbReference>
<sequence>MNNWWLRLVALVLAALSGPLRTQLIAFAKEFREKARETPNPWDDFAADIICWLLGIP</sequence>
<accession>X1RDH7</accession>
<name>X1RDH7_9ZZZZ</name>
<protein>
    <submittedName>
        <fullName evidence="1">Uncharacterized protein</fullName>
    </submittedName>
</protein>
<gene>
    <name evidence="1" type="ORF">S12H4_25949</name>
</gene>
<reference evidence="1" key="1">
    <citation type="journal article" date="2014" name="Front. Microbiol.">
        <title>High frequency of phylogenetically diverse reductive dehalogenase-homologous genes in deep subseafloor sedimentary metagenomes.</title>
        <authorList>
            <person name="Kawai M."/>
            <person name="Futagami T."/>
            <person name="Toyoda A."/>
            <person name="Takaki Y."/>
            <person name="Nishi S."/>
            <person name="Hori S."/>
            <person name="Arai W."/>
            <person name="Tsubouchi T."/>
            <person name="Morono Y."/>
            <person name="Uchiyama I."/>
            <person name="Ito T."/>
            <person name="Fujiyama A."/>
            <person name="Inagaki F."/>
            <person name="Takami H."/>
        </authorList>
    </citation>
    <scope>NUCLEOTIDE SEQUENCE</scope>
    <source>
        <strain evidence="1">Expedition CK06-06</strain>
    </source>
</reference>
<evidence type="ECO:0000313" key="1">
    <source>
        <dbReference type="EMBL" id="GAI78623.1"/>
    </source>
</evidence>
<organism evidence="1">
    <name type="scientific">marine sediment metagenome</name>
    <dbReference type="NCBI Taxonomy" id="412755"/>
    <lineage>
        <taxon>unclassified sequences</taxon>
        <taxon>metagenomes</taxon>
        <taxon>ecological metagenomes</taxon>
    </lineage>
</organism>
<proteinExistence type="predicted"/>
<comment type="caution">
    <text evidence="1">The sequence shown here is derived from an EMBL/GenBank/DDBJ whole genome shotgun (WGS) entry which is preliminary data.</text>
</comment>
<dbReference type="AlphaFoldDB" id="X1RDH7"/>